<dbReference type="Proteomes" id="UP000663873">
    <property type="component" value="Unassembled WGS sequence"/>
</dbReference>
<gene>
    <name evidence="2" type="ORF">UJA718_LOCUS49966</name>
</gene>
<dbReference type="AlphaFoldDB" id="A0A822A2A6"/>
<protein>
    <submittedName>
        <fullName evidence="2">Uncharacterized protein</fullName>
    </submittedName>
</protein>
<comment type="caution">
    <text evidence="2">The sequence shown here is derived from an EMBL/GenBank/DDBJ whole genome shotgun (WGS) entry which is preliminary data.</text>
</comment>
<organism evidence="2 3">
    <name type="scientific">Rotaria socialis</name>
    <dbReference type="NCBI Taxonomy" id="392032"/>
    <lineage>
        <taxon>Eukaryota</taxon>
        <taxon>Metazoa</taxon>
        <taxon>Spiralia</taxon>
        <taxon>Gnathifera</taxon>
        <taxon>Rotifera</taxon>
        <taxon>Eurotatoria</taxon>
        <taxon>Bdelloidea</taxon>
        <taxon>Philodinida</taxon>
        <taxon>Philodinidae</taxon>
        <taxon>Rotaria</taxon>
    </lineage>
</organism>
<feature type="non-terminal residue" evidence="2">
    <location>
        <position position="62"/>
    </location>
</feature>
<name>A0A822A2A6_9BILA</name>
<dbReference type="EMBL" id="CAJOBP010107623">
    <property type="protein sequence ID" value="CAF4993717.1"/>
    <property type="molecule type" value="Genomic_DNA"/>
</dbReference>
<feature type="region of interest" description="Disordered" evidence="1">
    <location>
        <begin position="1"/>
        <end position="62"/>
    </location>
</feature>
<keyword evidence="3" id="KW-1185">Reference proteome</keyword>
<evidence type="ECO:0000256" key="1">
    <source>
        <dbReference type="SAM" id="MobiDB-lite"/>
    </source>
</evidence>
<feature type="compositionally biased region" description="Low complexity" evidence="1">
    <location>
        <begin position="15"/>
        <end position="24"/>
    </location>
</feature>
<feature type="non-terminal residue" evidence="2">
    <location>
        <position position="1"/>
    </location>
</feature>
<feature type="compositionally biased region" description="Basic and acidic residues" evidence="1">
    <location>
        <begin position="1"/>
        <end position="13"/>
    </location>
</feature>
<sequence>SFKEDNSDNERIRSRPTSASSSTANEPALRAIQAVLRGYLNRTEMDKTPNKISSPKPKPRSS</sequence>
<evidence type="ECO:0000313" key="3">
    <source>
        <dbReference type="Proteomes" id="UP000663873"/>
    </source>
</evidence>
<accession>A0A822A2A6</accession>
<proteinExistence type="predicted"/>
<evidence type="ECO:0000313" key="2">
    <source>
        <dbReference type="EMBL" id="CAF4993717.1"/>
    </source>
</evidence>
<reference evidence="2" key="1">
    <citation type="submission" date="2021-02" db="EMBL/GenBank/DDBJ databases">
        <authorList>
            <person name="Nowell W R."/>
        </authorList>
    </citation>
    <scope>NUCLEOTIDE SEQUENCE</scope>
</reference>
<dbReference type="PROSITE" id="PS50096">
    <property type="entry name" value="IQ"/>
    <property type="match status" value="1"/>
</dbReference>